<organism evidence="3 5">
    <name type="scientific">Adineta steineri</name>
    <dbReference type="NCBI Taxonomy" id="433720"/>
    <lineage>
        <taxon>Eukaryota</taxon>
        <taxon>Metazoa</taxon>
        <taxon>Spiralia</taxon>
        <taxon>Gnathifera</taxon>
        <taxon>Rotifera</taxon>
        <taxon>Eurotatoria</taxon>
        <taxon>Bdelloidea</taxon>
        <taxon>Adinetida</taxon>
        <taxon>Adinetidae</taxon>
        <taxon>Adineta</taxon>
    </lineage>
</organism>
<comment type="caution">
    <text evidence="3">The sequence shown here is derived from an EMBL/GenBank/DDBJ whole genome shotgun (WGS) entry which is preliminary data.</text>
</comment>
<evidence type="ECO:0000313" key="5">
    <source>
        <dbReference type="Proteomes" id="UP000663891"/>
    </source>
</evidence>
<proteinExistence type="predicted"/>
<evidence type="ECO:0000313" key="3">
    <source>
        <dbReference type="EMBL" id="CAF1116864.1"/>
    </source>
</evidence>
<dbReference type="OrthoDB" id="10006809at2759"/>
<sequence length="265" mass="30439">MMMSFTSVNSSDVPTTISSNKNLNDYDYEGAAIYIAVILVWYSAGLVLMLFFRVRPRTFESRFLFDYETSGKSASSTTNPFARYNDIQADNIKKQILNELKDPENRQRLWKIYYSSTEKENQPHSQYYQTITSDNITIGRINRKLADIHRMDARMDSINGDDLISSTVSYSSNENNRPDTTKFFSKKFNSRRSSGGSLNMRRPIFRVQSQPQTPPMNSTAQVDASNTKKQTVNSSRKPINNSLHRFTVERVPEIRKCSTVNENVS</sequence>
<dbReference type="EMBL" id="CAJNON010000221">
    <property type="protein sequence ID" value="CAF1116864.1"/>
    <property type="molecule type" value="Genomic_DNA"/>
</dbReference>
<evidence type="ECO:0000313" key="4">
    <source>
        <dbReference type="EMBL" id="CAF3725344.1"/>
    </source>
</evidence>
<dbReference type="Proteomes" id="UP000663881">
    <property type="component" value="Unassembled WGS sequence"/>
</dbReference>
<gene>
    <name evidence="4" type="ORF">OKA104_LOCUS14127</name>
    <name evidence="3" type="ORF">VCS650_LOCUS20967</name>
</gene>
<evidence type="ECO:0000256" key="2">
    <source>
        <dbReference type="SAM" id="Phobius"/>
    </source>
</evidence>
<keyword evidence="2" id="KW-0472">Membrane</keyword>
<reference evidence="3" key="1">
    <citation type="submission" date="2021-02" db="EMBL/GenBank/DDBJ databases">
        <authorList>
            <person name="Nowell W R."/>
        </authorList>
    </citation>
    <scope>NUCLEOTIDE SEQUENCE</scope>
</reference>
<feature type="transmembrane region" description="Helical" evidence="2">
    <location>
        <begin position="31"/>
        <end position="52"/>
    </location>
</feature>
<evidence type="ECO:0000256" key="1">
    <source>
        <dbReference type="SAM" id="MobiDB-lite"/>
    </source>
</evidence>
<keyword evidence="2" id="KW-1133">Transmembrane helix</keyword>
<name>A0A814QA74_9BILA</name>
<accession>A0A814QA74</accession>
<dbReference type="EMBL" id="CAJOAY010000734">
    <property type="protein sequence ID" value="CAF3725344.1"/>
    <property type="molecule type" value="Genomic_DNA"/>
</dbReference>
<keyword evidence="2" id="KW-0812">Transmembrane</keyword>
<dbReference type="Proteomes" id="UP000663891">
    <property type="component" value="Unassembled WGS sequence"/>
</dbReference>
<feature type="region of interest" description="Disordered" evidence="1">
    <location>
        <begin position="209"/>
        <end position="237"/>
    </location>
</feature>
<protein>
    <submittedName>
        <fullName evidence="3">Uncharacterized protein</fullName>
    </submittedName>
</protein>
<dbReference type="AlphaFoldDB" id="A0A814QA74"/>